<organism evidence="1 2">
    <name type="scientific">Hassallia byssoidea VB512170</name>
    <dbReference type="NCBI Taxonomy" id="1304833"/>
    <lineage>
        <taxon>Bacteria</taxon>
        <taxon>Bacillati</taxon>
        <taxon>Cyanobacteriota</taxon>
        <taxon>Cyanophyceae</taxon>
        <taxon>Nostocales</taxon>
        <taxon>Tolypothrichaceae</taxon>
        <taxon>Hassallia</taxon>
    </lineage>
</organism>
<accession>A0A846HGB6</accession>
<sequence length="60" mass="6440">MGNGEMGGTCVPTKWGWGEGGTISFYYLLPITYAQCPMPIAQCPMPNAQSLADSAKRSVR</sequence>
<name>A0A846HGB6_9CYAN</name>
<keyword evidence="2" id="KW-1185">Reference proteome</keyword>
<reference evidence="1 2" key="1">
    <citation type="journal article" date="2015" name="Genome Announc.">
        <title>Draft Genome Sequence of Cyanobacterium Hassallia byssoidea Strain VB512170, Isolated from Monuments in India.</title>
        <authorList>
            <person name="Singh D."/>
            <person name="Chandrababunaidu M.M."/>
            <person name="Panda A."/>
            <person name="Sen D."/>
            <person name="Bhattacharyya S."/>
            <person name="Adhikary S.P."/>
            <person name="Tripathy S."/>
        </authorList>
    </citation>
    <scope>NUCLEOTIDE SEQUENCE [LARGE SCALE GENOMIC DNA]</scope>
    <source>
        <strain evidence="1 2">VB512170</strain>
    </source>
</reference>
<gene>
    <name evidence="1" type="ORF">PI95_028650</name>
</gene>
<protein>
    <submittedName>
        <fullName evidence="1">Uncharacterized protein</fullName>
    </submittedName>
</protein>
<evidence type="ECO:0000313" key="1">
    <source>
        <dbReference type="EMBL" id="NEU76375.1"/>
    </source>
</evidence>
<evidence type="ECO:0000313" key="2">
    <source>
        <dbReference type="Proteomes" id="UP000031549"/>
    </source>
</evidence>
<dbReference type="Proteomes" id="UP000031549">
    <property type="component" value="Unassembled WGS sequence"/>
</dbReference>
<comment type="caution">
    <text evidence="1">The sequence shown here is derived from an EMBL/GenBank/DDBJ whole genome shotgun (WGS) entry which is preliminary data.</text>
</comment>
<dbReference type="RefSeq" id="WP_163519287.1">
    <property type="nucleotide sequence ID" value="NZ_JTCM02000107.1"/>
</dbReference>
<dbReference type="EMBL" id="JTCM02000107">
    <property type="protein sequence ID" value="NEU76375.1"/>
    <property type="molecule type" value="Genomic_DNA"/>
</dbReference>
<proteinExistence type="predicted"/>
<dbReference type="AlphaFoldDB" id="A0A846HGB6"/>